<dbReference type="Proteomes" id="UP001162162">
    <property type="component" value="Unassembled WGS sequence"/>
</dbReference>
<feature type="transmembrane region" description="Helical" evidence="1">
    <location>
        <begin position="16"/>
        <end position="35"/>
    </location>
</feature>
<evidence type="ECO:0000313" key="2">
    <source>
        <dbReference type="EMBL" id="KAJ8948918.1"/>
    </source>
</evidence>
<keyword evidence="3" id="KW-1185">Reference proteome</keyword>
<reference evidence="2" key="1">
    <citation type="journal article" date="2023" name="Insect Mol. Biol.">
        <title>Genome sequencing provides insights into the evolution of gene families encoding plant cell wall-degrading enzymes in longhorned beetles.</title>
        <authorList>
            <person name="Shin N.R."/>
            <person name="Okamura Y."/>
            <person name="Kirsch R."/>
            <person name="Pauchet Y."/>
        </authorList>
    </citation>
    <scope>NUCLEOTIDE SEQUENCE</scope>
    <source>
        <strain evidence="2">AMC_N1</strain>
    </source>
</reference>
<dbReference type="EMBL" id="JAPWTK010000127">
    <property type="protein sequence ID" value="KAJ8948918.1"/>
    <property type="molecule type" value="Genomic_DNA"/>
</dbReference>
<proteinExistence type="predicted"/>
<keyword evidence="1" id="KW-0812">Transmembrane</keyword>
<comment type="caution">
    <text evidence="2">The sequence shown here is derived from an EMBL/GenBank/DDBJ whole genome shotgun (WGS) entry which is preliminary data.</text>
</comment>
<dbReference type="AlphaFoldDB" id="A0AAV8YDM6"/>
<gene>
    <name evidence="2" type="ORF">NQ318_020505</name>
</gene>
<feature type="transmembrane region" description="Helical" evidence="1">
    <location>
        <begin position="110"/>
        <end position="135"/>
    </location>
</feature>
<feature type="transmembrane region" description="Helical" evidence="1">
    <location>
        <begin position="55"/>
        <end position="73"/>
    </location>
</feature>
<evidence type="ECO:0000313" key="3">
    <source>
        <dbReference type="Proteomes" id="UP001162162"/>
    </source>
</evidence>
<feature type="transmembrane region" description="Helical" evidence="1">
    <location>
        <begin position="80"/>
        <end position="98"/>
    </location>
</feature>
<keyword evidence="1" id="KW-0472">Membrane</keyword>
<name>A0AAV8YDM6_9CUCU</name>
<sequence length="149" mass="17387">MPISYRYLTSRQKNKIYTIGILHFMLMCFGLWSLVTEMIDYEEPITYYEGVNIALHYSIHTILLFCLIVGTYVDIPYLLVPWLGGSLVLFTLVTAFSVDSIKDLTPYNISAFILNFICVGACWFSWYTVWSYFIGTYKRNTVMNKKCFV</sequence>
<organism evidence="2 3">
    <name type="scientific">Aromia moschata</name>
    <dbReference type="NCBI Taxonomy" id="1265417"/>
    <lineage>
        <taxon>Eukaryota</taxon>
        <taxon>Metazoa</taxon>
        <taxon>Ecdysozoa</taxon>
        <taxon>Arthropoda</taxon>
        <taxon>Hexapoda</taxon>
        <taxon>Insecta</taxon>
        <taxon>Pterygota</taxon>
        <taxon>Neoptera</taxon>
        <taxon>Endopterygota</taxon>
        <taxon>Coleoptera</taxon>
        <taxon>Polyphaga</taxon>
        <taxon>Cucujiformia</taxon>
        <taxon>Chrysomeloidea</taxon>
        <taxon>Cerambycidae</taxon>
        <taxon>Cerambycinae</taxon>
        <taxon>Callichromatini</taxon>
        <taxon>Aromia</taxon>
    </lineage>
</organism>
<accession>A0AAV8YDM6</accession>
<keyword evidence="1" id="KW-1133">Transmembrane helix</keyword>
<evidence type="ECO:0000256" key="1">
    <source>
        <dbReference type="SAM" id="Phobius"/>
    </source>
</evidence>
<protein>
    <submittedName>
        <fullName evidence="2">Uncharacterized protein</fullName>
    </submittedName>
</protein>